<dbReference type="Proteomes" id="UP000005239">
    <property type="component" value="Unassembled WGS sequence"/>
</dbReference>
<sequence>MALTVTIILAVLTTMTGIFWAATVDPLFGGFHLIWCGSRHKLESSGLTYPQRPARTSPISPILNAFGHECA</sequence>
<accession>A0A2A6BZX6</accession>
<evidence type="ECO:0000313" key="1">
    <source>
        <dbReference type="EnsemblMetazoa" id="PPA45885.1"/>
    </source>
</evidence>
<dbReference type="EnsemblMetazoa" id="PPA45885.1">
    <property type="protein sequence ID" value="PPA45885.1"/>
    <property type="gene ID" value="WBGene00284254"/>
</dbReference>
<keyword evidence="2" id="KW-1185">Reference proteome</keyword>
<accession>A0A8R1V6N0</accession>
<proteinExistence type="predicted"/>
<reference evidence="1" key="2">
    <citation type="submission" date="2022-06" db="UniProtKB">
        <authorList>
            <consortium name="EnsemblMetazoa"/>
        </authorList>
    </citation>
    <scope>IDENTIFICATION</scope>
    <source>
        <strain evidence="1">PS312</strain>
    </source>
</reference>
<name>A0A2A6BZX6_PRIPA</name>
<evidence type="ECO:0000313" key="2">
    <source>
        <dbReference type="Proteomes" id="UP000005239"/>
    </source>
</evidence>
<gene>
    <name evidence="1" type="primary">WBGene00284254</name>
</gene>
<dbReference type="AlphaFoldDB" id="A0A2A6BZX6"/>
<reference evidence="2" key="1">
    <citation type="journal article" date="2008" name="Nat. Genet.">
        <title>The Pristionchus pacificus genome provides a unique perspective on nematode lifestyle and parasitism.</title>
        <authorList>
            <person name="Dieterich C."/>
            <person name="Clifton S.W."/>
            <person name="Schuster L.N."/>
            <person name="Chinwalla A."/>
            <person name="Delehaunty K."/>
            <person name="Dinkelacker I."/>
            <person name="Fulton L."/>
            <person name="Fulton R."/>
            <person name="Godfrey J."/>
            <person name="Minx P."/>
            <person name="Mitreva M."/>
            <person name="Roeseler W."/>
            <person name="Tian H."/>
            <person name="Witte H."/>
            <person name="Yang S.P."/>
            <person name="Wilson R.K."/>
            <person name="Sommer R.J."/>
        </authorList>
    </citation>
    <scope>NUCLEOTIDE SEQUENCE [LARGE SCALE GENOMIC DNA]</scope>
    <source>
        <strain evidence="2">PS312</strain>
    </source>
</reference>
<organism evidence="1 2">
    <name type="scientific">Pristionchus pacificus</name>
    <name type="common">Parasitic nematode worm</name>
    <dbReference type="NCBI Taxonomy" id="54126"/>
    <lineage>
        <taxon>Eukaryota</taxon>
        <taxon>Metazoa</taxon>
        <taxon>Ecdysozoa</taxon>
        <taxon>Nematoda</taxon>
        <taxon>Chromadorea</taxon>
        <taxon>Rhabditida</taxon>
        <taxon>Rhabditina</taxon>
        <taxon>Diplogasteromorpha</taxon>
        <taxon>Diplogasteroidea</taxon>
        <taxon>Neodiplogasteridae</taxon>
        <taxon>Pristionchus</taxon>
    </lineage>
</organism>
<protein>
    <submittedName>
        <fullName evidence="1">Uncharacterized protein</fullName>
    </submittedName>
</protein>